<sequence length="89" mass="10042">MFIKYLHDYAAGERSGGIPPSSPLGRPQLQVGRKEKDRSLFVRGHSRRSCEKDKGKLAGYPPHRFFQAIVNTTSPSSFKEERRAPSRPS</sequence>
<reference evidence="2" key="2">
    <citation type="journal article" date="2024" name="Plant">
        <title>Genomic evolution and insights into agronomic trait innovations of Sesamum species.</title>
        <authorList>
            <person name="Miao H."/>
            <person name="Wang L."/>
            <person name="Qu L."/>
            <person name="Liu H."/>
            <person name="Sun Y."/>
            <person name="Le M."/>
            <person name="Wang Q."/>
            <person name="Wei S."/>
            <person name="Zheng Y."/>
            <person name="Lin W."/>
            <person name="Duan Y."/>
            <person name="Cao H."/>
            <person name="Xiong S."/>
            <person name="Wang X."/>
            <person name="Wei L."/>
            <person name="Li C."/>
            <person name="Ma Q."/>
            <person name="Ju M."/>
            <person name="Zhao R."/>
            <person name="Li G."/>
            <person name="Mu C."/>
            <person name="Tian Q."/>
            <person name="Mei H."/>
            <person name="Zhang T."/>
            <person name="Gao T."/>
            <person name="Zhang H."/>
        </authorList>
    </citation>
    <scope>NUCLEOTIDE SEQUENCE</scope>
    <source>
        <strain evidence="2">G02</strain>
    </source>
</reference>
<comment type="caution">
    <text evidence="2">The sequence shown here is derived from an EMBL/GenBank/DDBJ whole genome shotgun (WGS) entry which is preliminary data.</text>
</comment>
<proteinExistence type="predicted"/>
<dbReference type="AlphaFoldDB" id="A0AAW2QIG3"/>
<name>A0AAW2QIG3_SESRA</name>
<reference evidence="2" key="1">
    <citation type="submission" date="2020-06" db="EMBL/GenBank/DDBJ databases">
        <authorList>
            <person name="Li T."/>
            <person name="Hu X."/>
            <person name="Zhang T."/>
            <person name="Song X."/>
            <person name="Zhang H."/>
            <person name="Dai N."/>
            <person name="Sheng W."/>
            <person name="Hou X."/>
            <person name="Wei L."/>
        </authorList>
    </citation>
    <scope>NUCLEOTIDE SEQUENCE</scope>
    <source>
        <strain evidence="2">G02</strain>
        <tissue evidence="2">Leaf</tissue>
    </source>
</reference>
<organism evidence="2">
    <name type="scientific">Sesamum radiatum</name>
    <name type="common">Black benniseed</name>
    <dbReference type="NCBI Taxonomy" id="300843"/>
    <lineage>
        <taxon>Eukaryota</taxon>
        <taxon>Viridiplantae</taxon>
        <taxon>Streptophyta</taxon>
        <taxon>Embryophyta</taxon>
        <taxon>Tracheophyta</taxon>
        <taxon>Spermatophyta</taxon>
        <taxon>Magnoliopsida</taxon>
        <taxon>eudicotyledons</taxon>
        <taxon>Gunneridae</taxon>
        <taxon>Pentapetalae</taxon>
        <taxon>asterids</taxon>
        <taxon>lamiids</taxon>
        <taxon>Lamiales</taxon>
        <taxon>Pedaliaceae</taxon>
        <taxon>Sesamum</taxon>
    </lineage>
</organism>
<protein>
    <submittedName>
        <fullName evidence="2">Uncharacterized protein</fullName>
    </submittedName>
</protein>
<feature type="region of interest" description="Disordered" evidence="1">
    <location>
        <begin position="13"/>
        <end position="35"/>
    </location>
</feature>
<dbReference type="EMBL" id="JACGWJ010000015">
    <property type="protein sequence ID" value="KAL0367217.1"/>
    <property type="molecule type" value="Genomic_DNA"/>
</dbReference>
<accession>A0AAW2QIG3</accession>
<evidence type="ECO:0000256" key="1">
    <source>
        <dbReference type="SAM" id="MobiDB-lite"/>
    </source>
</evidence>
<evidence type="ECO:0000313" key="2">
    <source>
        <dbReference type="EMBL" id="KAL0367217.1"/>
    </source>
</evidence>
<gene>
    <name evidence="2" type="ORF">Sradi_3611800</name>
</gene>